<dbReference type="PRINTS" id="PR01415">
    <property type="entry name" value="ANKYRIN"/>
</dbReference>
<evidence type="ECO:0000256" key="3">
    <source>
        <dbReference type="PROSITE-ProRule" id="PRU00023"/>
    </source>
</evidence>
<feature type="repeat" description="ANK" evidence="3">
    <location>
        <begin position="93"/>
        <end position="125"/>
    </location>
</feature>
<dbReference type="OrthoDB" id="426293at2759"/>
<name>A0A9P4JYT8_9PLEO</name>
<dbReference type="SMART" id="SM00248">
    <property type="entry name" value="ANK"/>
    <property type="match status" value="3"/>
</dbReference>
<protein>
    <submittedName>
        <fullName evidence="4">Ankyrin</fullName>
    </submittedName>
</protein>
<dbReference type="InterPro" id="IPR036770">
    <property type="entry name" value="Ankyrin_rpt-contain_sf"/>
</dbReference>
<dbReference type="InterPro" id="IPR002110">
    <property type="entry name" value="Ankyrin_rpt"/>
</dbReference>
<feature type="non-terminal residue" evidence="4">
    <location>
        <position position="1"/>
    </location>
</feature>
<comment type="caution">
    <text evidence="4">The sequence shown here is derived from an EMBL/GenBank/DDBJ whole genome shotgun (WGS) entry which is preliminary data.</text>
</comment>
<evidence type="ECO:0000256" key="2">
    <source>
        <dbReference type="ARBA" id="ARBA00023043"/>
    </source>
</evidence>
<sequence>VLLENKASVTVRDKKGQTPVHAAAQNGQAKVVNRLLKENRDALEAEDNGGSTPLQAAAAKEVERKTTVDCLQDKTALETLLDLKADANKKDKKGRTALHWAAREGNPLKLELLLQNKRDLTVLHSAVQVGDHTKSKDMVQVLLEHNAPIYSKDNRGRTVLHTAAEKGNAEAVKEL</sequence>
<keyword evidence="5" id="KW-1185">Reference proteome</keyword>
<evidence type="ECO:0000256" key="1">
    <source>
        <dbReference type="ARBA" id="ARBA00022737"/>
    </source>
</evidence>
<evidence type="ECO:0000313" key="5">
    <source>
        <dbReference type="Proteomes" id="UP000800093"/>
    </source>
</evidence>
<dbReference type="Gene3D" id="1.25.40.20">
    <property type="entry name" value="Ankyrin repeat-containing domain"/>
    <property type="match status" value="3"/>
</dbReference>
<accession>A0A9P4JYT8</accession>
<organism evidence="4 5">
    <name type="scientific">Lojkania enalia</name>
    <dbReference type="NCBI Taxonomy" id="147567"/>
    <lineage>
        <taxon>Eukaryota</taxon>
        <taxon>Fungi</taxon>
        <taxon>Dikarya</taxon>
        <taxon>Ascomycota</taxon>
        <taxon>Pezizomycotina</taxon>
        <taxon>Dothideomycetes</taxon>
        <taxon>Pleosporomycetidae</taxon>
        <taxon>Pleosporales</taxon>
        <taxon>Pleosporales incertae sedis</taxon>
        <taxon>Lojkania</taxon>
    </lineage>
</organism>
<dbReference type="GO" id="GO:0005634">
    <property type="term" value="C:nucleus"/>
    <property type="evidence" value="ECO:0007669"/>
    <property type="project" value="TreeGrafter"/>
</dbReference>
<feature type="non-terminal residue" evidence="4">
    <location>
        <position position="175"/>
    </location>
</feature>
<dbReference type="SUPFAM" id="SSF48403">
    <property type="entry name" value="Ankyrin repeat"/>
    <property type="match status" value="1"/>
</dbReference>
<dbReference type="Pfam" id="PF00023">
    <property type="entry name" value="Ank"/>
    <property type="match status" value="1"/>
</dbReference>
<feature type="repeat" description="ANK" evidence="3">
    <location>
        <begin position="15"/>
        <end position="47"/>
    </location>
</feature>
<dbReference type="AlphaFoldDB" id="A0A9P4JYT8"/>
<dbReference type="GO" id="GO:0010468">
    <property type="term" value="P:regulation of gene expression"/>
    <property type="evidence" value="ECO:0007669"/>
    <property type="project" value="TreeGrafter"/>
</dbReference>
<feature type="repeat" description="ANK" evidence="3">
    <location>
        <begin position="155"/>
        <end position="175"/>
    </location>
</feature>
<dbReference type="Pfam" id="PF12796">
    <property type="entry name" value="Ank_2"/>
    <property type="match status" value="2"/>
</dbReference>
<dbReference type="PROSITE" id="PS50297">
    <property type="entry name" value="ANK_REP_REGION"/>
    <property type="match status" value="3"/>
</dbReference>
<reference evidence="5" key="1">
    <citation type="journal article" date="2020" name="Stud. Mycol.">
        <title>101 Dothideomycetes genomes: A test case for predicting lifestyles and emergence of pathogens.</title>
        <authorList>
            <person name="Haridas S."/>
            <person name="Albert R."/>
            <person name="Binder M."/>
            <person name="Bloem J."/>
            <person name="LaButti K."/>
            <person name="Salamov A."/>
            <person name="Andreopoulos B."/>
            <person name="Baker S."/>
            <person name="Barry K."/>
            <person name="Bills G."/>
            <person name="Bluhm B."/>
            <person name="Cannon C."/>
            <person name="Castanera R."/>
            <person name="Culley D."/>
            <person name="Daum C."/>
            <person name="Ezra D."/>
            <person name="Gonzalez J."/>
            <person name="Henrissat B."/>
            <person name="Kuo A."/>
            <person name="Liang C."/>
            <person name="Lipzen A."/>
            <person name="Lutzoni F."/>
            <person name="Magnuson J."/>
            <person name="Mondo S."/>
            <person name="Nolan M."/>
            <person name="Ohm R."/>
            <person name="Pangilinan J."/>
            <person name="Park H.-J."/>
            <person name="Ramirez L."/>
            <person name="Alfaro M."/>
            <person name="Sun H."/>
            <person name="Tritt A."/>
            <person name="Yoshinaga Y."/>
            <person name="Zwiers L.-H."/>
            <person name="Turgeon B."/>
            <person name="Goodwin S."/>
            <person name="Spatafora J."/>
            <person name="Crous P."/>
            <person name="Grigoriev I."/>
        </authorList>
    </citation>
    <scope>NUCLEOTIDE SEQUENCE [LARGE SCALE GENOMIC DNA]</scope>
    <source>
        <strain evidence="5">CBS 304.66</strain>
    </source>
</reference>
<dbReference type="Proteomes" id="UP000800093">
    <property type="component" value="Unassembled WGS sequence"/>
</dbReference>
<dbReference type="PROSITE" id="PS50088">
    <property type="entry name" value="ANK_REPEAT"/>
    <property type="match status" value="3"/>
</dbReference>
<keyword evidence="1" id="KW-0677">Repeat</keyword>
<dbReference type="PANTHER" id="PTHR24124:SF14">
    <property type="entry name" value="CHROMOSOME UNDETERMINED SCAFFOLD_25, WHOLE GENOME SHOTGUN SEQUENCE"/>
    <property type="match status" value="1"/>
</dbReference>
<keyword evidence="2 3" id="KW-0040">ANK repeat</keyword>
<gene>
    <name evidence="4" type="ORF">CC78DRAFT_429522</name>
</gene>
<evidence type="ECO:0000313" key="4">
    <source>
        <dbReference type="EMBL" id="KAF2258891.1"/>
    </source>
</evidence>
<proteinExistence type="predicted"/>
<dbReference type="PANTHER" id="PTHR24124">
    <property type="entry name" value="ANKYRIN REPEAT FAMILY A"/>
    <property type="match status" value="1"/>
</dbReference>
<dbReference type="EMBL" id="ML986731">
    <property type="protein sequence ID" value="KAF2258891.1"/>
    <property type="molecule type" value="Genomic_DNA"/>
</dbReference>